<dbReference type="eggNOG" id="KOG0504">
    <property type="taxonomic scope" value="Eukaryota"/>
</dbReference>
<reference evidence="3" key="1">
    <citation type="journal article" date="2010" name="Nature">
        <title>The Amphimedon queenslandica genome and the evolution of animal complexity.</title>
        <authorList>
            <person name="Srivastava M."/>
            <person name="Simakov O."/>
            <person name="Chapman J."/>
            <person name="Fahey B."/>
            <person name="Gauthier M.E."/>
            <person name="Mitros T."/>
            <person name="Richards G.S."/>
            <person name="Conaco C."/>
            <person name="Dacre M."/>
            <person name="Hellsten U."/>
            <person name="Larroux C."/>
            <person name="Putnam N.H."/>
            <person name="Stanke M."/>
            <person name="Adamska M."/>
            <person name="Darling A."/>
            <person name="Degnan S.M."/>
            <person name="Oakley T.H."/>
            <person name="Plachetzki D.C."/>
            <person name="Zhai Y."/>
            <person name="Adamski M."/>
            <person name="Calcino A."/>
            <person name="Cummins S.F."/>
            <person name="Goodstein D.M."/>
            <person name="Harris C."/>
            <person name="Jackson D.J."/>
            <person name="Leys S.P."/>
            <person name="Shu S."/>
            <person name="Woodcroft B.J."/>
            <person name="Vervoort M."/>
            <person name="Kosik K.S."/>
            <person name="Manning G."/>
            <person name="Degnan B.M."/>
            <person name="Rokhsar D.S."/>
        </authorList>
    </citation>
    <scope>NUCLEOTIDE SEQUENCE [LARGE SCALE GENOMIC DNA]</scope>
</reference>
<dbReference type="InterPro" id="IPR004344">
    <property type="entry name" value="TTL/TTLL_fam"/>
</dbReference>
<dbReference type="KEGG" id="aqu:105313266"/>
<feature type="transmembrane region" description="Helical" evidence="1">
    <location>
        <begin position="12"/>
        <end position="30"/>
    </location>
</feature>
<dbReference type="PANTHER" id="PTHR46069:SF1">
    <property type="entry name" value="CHROMOSOME UNDETERMINED SCAFFOLD_125, WHOLE GENOME SHOTGUN SEQUENCE"/>
    <property type="match status" value="1"/>
</dbReference>
<dbReference type="Pfam" id="PF03133">
    <property type="entry name" value="TTL"/>
    <property type="match status" value="1"/>
</dbReference>
<protein>
    <recommendedName>
        <fullName evidence="4">Tubulin--tyrosine ligase-like protein 9</fullName>
    </recommendedName>
</protein>
<dbReference type="AlphaFoldDB" id="A0A1X7VTL3"/>
<dbReference type="eggNOG" id="KOG2157">
    <property type="taxonomic scope" value="Eukaryota"/>
</dbReference>
<evidence type="ECO:0000256" key="1">
    <source>
        <dbReference type="SAM" id="Phobius"/>
    </source>
</evidence>
<dbReference type="EnsemblMetazoa" id="Aqu2.1.43437_001">
    <property type="protein sequence ID" value="Aqu2.1.43437_001"/>
    <property type="gene ID" value="Aqu2.1.43437"/>
</dbReference>
<dbReference type="EnsemblMetazoa" id="XM_011406562.2">
    <property type="protein sequence ID" value="XP_011404864.2"/>
    <property type="gene ID" value="LOC105313266"/>
</dbReference>
<gene>
    <name evidence="2" type="primary">105313266</name>
</gene>
<keyword evidence="3" id="KW-1185">Reference proteome</keyword>
<accession>A0A1X7VTL3</accession>
<organism evidence="2">
    <name type="scientific">Amphimedon queenslandica</name>
    <name type="common">Sponge</name>
    <dbReference type="NCBI Taxonomy" id="400682"/>
    <lineage>
        <taxon>Eukaryota</taxon>
        <taxon>Metazoa</taxon>
        <taxon>Porifera</taxon>
        <taxon>Demospongiae</taxon>
        <taxon>Heteroscleromorpha</taxon>
        <taxon>Haplosclerida</taxon>
        <taxon>Niphatidae</taxon>
        <taxon>Amphimedon</taxon>
    </lineage>
</organism>
<evidence type="ECO:0000313" key="3">
    <source>
        <dbReference type="Proteomes" id="UP000007879"/>
    </source>
</evidence>
<dbReference type="Proteomes" id="UP000007879">
    <property type="component" value="Unassembled WGS sequence"/>
</dbReference>
<dbReference type="InParanoid" id="A0A1X7VTL3"/>
<evidence type="ECO:0008006" key="4">
    <source>
        <dbReference type="Google" id="ProtNLM"/>
    </source>
</evidence>
<dbReference type="STRING" id="400682.A0A1X7VTL3"/>
<dbReference type="PANTHER" id="PTHR46069">
    <property type="entry name" value="TUBULIN TYROSINE LIGASE"/>
    <property type="match status" value="1"/>
</dbReference>
<keyword evidence="1" id="KW-1133">Transmembrane helix</keyword>
<evidence type="ECO:0000313" key="2">
    <source>
        <dbReference type="EnsemblMetazoa" id="Aqu2.1.43437_001"/>
    </source>
</evidence>
<dbReference type="Gene3D" id="3.30.470.20">
    <property type="entry name" value="ATP-grasp fold, B domain"/>
    <property type="match status" value="1"/>
</dbReference>
<dbReference type="OrthoDB" id="202825at2759"/>
<keyword evidence="1" id="KW-0472">Membrane</keyword>
<sequence>MKSPFLALRNAIILYSIGFTVSAILFIVHYSSREHIHTLRHMSYVYSGKCDDPYPLSYTMSLYKPLDEYKRVQFIFYKKTKMAIAVDICQRNGWTLRKTIHTREELKSQLQRKNVFSIVFTSSKELSNPYINKLLNRTNVLVSALPNAYLFSGAKREQHITFQRYLKRYDCSIHELKFMPVSFLMDFAQECKAFFKYMRLNRDLSEWVLKKSQGYGGDGVTIMSNKTAIKRMFNSCPSHGQYIMQEYIRDIILLNGRKFDIRALFIIANSRPYMLFYHEGYLRVVMKQFYESGGREVHLTNTHVQSQEPNFDPNDHFWSFKKLQSYLDVHYPENDEYVLSHLIPYIKKVAKFIVKSGIGLMNGDDIINGFQLLGLDFMISNDWHIWFIEANNYPLWPKGGWITQFSTKMGEDLFDLAISIRQRPEEFLRMHIYKMYKSWQLIWREDPPNCEEDYNPCNSLQQSN</sequence>
<name>A0A1X7VTL3_AMPQE</name>
<keyword evidence="1" id="KW-0812">Transmembrane</keyword>
<dbReference type="PROSITE" id="PS51221">
    <property type="entry name" value="TTL"/>
    <property type="match status" value="1"/>
</dbReference>
<proteinExistence type="predicted"/>
<reference evidence="2" key="2">
    <citation type="submission" date="2017-05" db="UniProtKB">
        <authorList>
            <consortium name="EnsemblMetazoa"/>
        </authorList>
    </citation>
    <scope>IDENTIFICATION</scope>
</reference>
<dbReference type="SUPFAM" id="SSF56059">
    <property type="entry name" value="Glutathione synthetase ATP-binding domain-like"/>
    <property type="match status" value="1"/>
</dbReference>